<keyword evidence="4" id="KW-0564">Palmitate</keyword>
<organism evidence="7 8">
    <name type="scientific">Candidatus Caccousia stercoris</name>
    <dbReference type="NCBI Taxonomy" id="2840723"/>
    <lineage>
        <taxon>Bacteria</taxon>
        <taxon>Bacillati</taxon>
        <taxon>Bacillota</taxon>
        <taxon>Clostridia</taxon>
        <taxon>Eubacteriales</taxon>
        <taxon>Oscillospiraceae</taxon>
        <taxon>Oscillospiraceae incertae sedis</taxon>
        <taxon>Candidatus Caccousia</taxon>
    </lineage>
</organism>
<dbReference type="Proteomes" id="UP000824141">
    <property type="component" value="Unassembled WGS sequence"/>
</dbReference>
<evidence type="ECO:0000313" key="8">
    <source>
        <dbReference type="Proteomes" id="UP000824141"/>
    </source>
</evidence>
<dbReference type="PANTHER" id="PTHR43649:SF33">
    <property type="entry name" value="POLYGALACTURONAN_RHAMNOGALACTURONAN-BINDING PROTEIN YTCQ"/>
    <property type="match status" value="1"/>
</dbReference>
<dbReference type="Pfam" id="PF13416">
    <property type="entry name" value="SBP_bac_8"/>
    <property type="match status" value="1"/>
</dbReference>
<evidence type="ECO:0000256" key="4">
    <source>
        <dbReference type="ARBA" id="ARBA00023139"/>
    </source>
</evidence>
<accession>A0A9D1FSK6</accession>
<evidence type="ECO:0000256" key="6">
    <source>
        <dbReference type="SAM" id="SignalP"/>
    </source>
</evidence>
<reference evidence="7" key="1">
    <citation type="submission" date="2020-10" db="EMBL/GenBank/DDBJ databases">
        <authorList>
            <person name="Gilroy R."/>
        </authorList>
    </citation>
    <scope>NUCLEOTIDE SEQUENCE</scope>
    <source>
        <strain evidence="7">6086</strain>
    </source>
</reference>
<evidence type="ECO:0000256" key="2">
    <source>
        <dbReference type="ARBA" id="ARBA00022729"/>
    </source>
</evidence>
<dbReference type="EMBL" id="DVJM01000147">
    <property type="protein sequence ID" value="HIS79151.1"/>
    <property type="molecule type" value="Genomic_DNA"/>
</dbReference>
<evidence type="ECO:0000256" key="3">
    <source>
        <dbReference type="ARBA" id="ARBA00023136"/>
    </source>
</evidence>
<evidence type="ECO:0000313" key="7">
    <source>
        <dbReference type="EMBL" id="HIS79151.1"/>
    </source>
</evidence>
<keyword evidence="2 6" id="KW-0732">Signal</keyword>
<keyword evidence="1" id="KW-1003">Cell membrane</keyword>
<dbReference type="SUPFAM" id="SSF53850">
    <property type="entry name" value="Periplasmic binding protein-like II"/>
    <property type="match status" value="1"/>
</dbReference>
<comment type="caution">
    <text evidence="7">The sequence shown here is derived from an EMBL/GenBank/DDBJ whole genome shotgun (WGS) entry which is preliminary data.</text>
</comment>
<reference evidence="7" key="2">
    <citation type="journal article" date="2021" name="PeerJ">
        <title>Extensive microbial diversity within the chicken gut microbiome revealed by metagenomics and culture.</title>
        <authorList>
            <person name="Gilroy R."/>
            <person name="Ravi A."/>
            <person name="Getino M."/>
            <person name="Pursley I."/>
            <person name="Horton D.L."/>
            <person name="Alikhan N.F."/>
            <person name="Baker D."/>
            <person name="Gharbi K."/>
            <person name="Hall N."/>
            <person name="Watson M."/>
            <person name="Adriaenssens E.M."/>
            <person name="Foster-Nyarko E."/>
            <person name="Jarju S."/>
            <person name="Secka A."/>
            <person name="Antonio M."/>
            <person name="Oren A."/>
            <person name="Chaudhuri R.R."/>
            <person name="La Ragione R."/>
            <person name="Hildebrand F."/>
            <person name="Pallen M.J."/>
        </authorList>
    </citation>
    <scope>NUCLEOTIDE SEQUENCE</scope>
    <source>
        <strain evidence="7">6086</strain>
    </source>
</reference>
<gene>
    <name evidence="7" type="ORF">IAD03_07245</name>
</gene>
<keyword evidence="5" id="KW-0449">Lipoprotein</keyword>
<dbReference type="InterPro" id="IPR006059">
    <property type="entry name" value="SBP"/>
</dbReference>
<dbReference type="InterPro" id="IPR050490">
    <property type="entry name" value="Bact_solute-bd_prot1"/>
</dbReference>
<protein>
    <submittedName>
        <fullName evidence="7">Extracellular solute-binding protein</fullName>
    </submittedName>
</protein>
<feature type="chain" id="PRO_5038876771" evidence="6">
    <location>
        <begin position="22"/>
        <end position="542"/>
    </location>
</feature>
<dbReference type="Gene3D" id="3.40.190.10">
    <property type="entry name" value="Periplasmic binding protein-like II"/>
    <property type="match status" value="2"/>
</dbReference>
<keyword evidence="3" id="KW-0472">Membrane</keyword>
<dbReference type="AlphaFoldDB" id="A0A9D1FSK6"/>
<evidence type="ECO:0000256" key="1">
    <source>
        <dbReference type="ARBA" id="ARBA00022475"/>
    </source>
</evidence>
<name>A0A9D1FSK6_9FIRM</name>
<sequence>MKKHMGKKAAAFLLAVLMLTAAGCSGGGETASTTGGDGSQASTDGTEKKTFRIAVSLHPLTKDEDFNNKEIYKLAEEATNVHIEWMPIAAADATDKVNIMLTSDLPDAFLGLISSDQIASNMDSFADLAKDDLLKNNAPHVVEDYESSLSNGLDIVTWPDGSIRSLMTGPQNSYENDAEGIMFMNKAWLDKVGKDVPTTIDEFYDVLKAFKEQDPNGNGQADEIPFEPSQSDWCSKIMNFANPWGIAGTDSSDESAYMMVTDGKVTGTVNTEEFRKFLEFSHKLVSEGLMDQEMFSQTSEQYHSKINEGIVGCYYTWSPYADMSESEAANWVEVPVLEAEDGPGYVKTGSQGKFSANRCGFCITSACADPASLLQWWDYMASSVELKYTSRFGSQGEAWDMESDGTVVEKLPESLTDDYTIENYKYTQGMVDMGSYIPKDESATVLKENSFTSWYRIDCVEQLHDYCLPVERQLPIRYVAPEKTSERTFMETELFTYIGNFIATSVLNGIDDASWNAHLEQLQMNQYDQWLQWYQDFLDKKF</sequence>
<evidence type="ECO:0000256" key="5">
    <source>
        <dbReference type="ARBA" id="ARBA00023288"/>
    </source>
</evidence>
<dbReference type="PANTHER" id="PTHR43649">
    <property type="entry name" value="ARABINOSE-BINDING PROTEIN-RELATED"/>
    <property type="match status" value="1"/>
</dbReference>
<feature type="signal peptide" evidence="6">
    <location>
        <begin position="1"/>
        <end position="21"/>
    </location>
</feature>
<dbReference type="PROSITE" id="PS51257">
    <property type="entry name" value="PROKAR_LIPOPROTEIN"/>
    <property type="match status" value="1"/>
</dbReference>
<proteinExistence type="predicted"/>